<dbReference type="AlphaFoldDB" id="A0AAN9K7I6"/>
<sequence length="78" mass="9088">MGNGFLGVQDFSCKYMVDRCLYFLAETVLMKLGHNKDIILHDYRYSRDLSSKCRWKMIFLCASCNHGSWLAAQGKWSK</sequence>
<proteinExistence type="predicted"/>
<protein>
    <submittedName>
        <fullName evidence="1">Uncharacterized protein</fullName>
    </submittedName>
</protein>
<gene>
    <name evidence="1" type="ORF">VNO77_36133</name>
</gene>
<name>A0AAN9K7I6_CANGL</name>
<dbReference type="EMBL" id="JAYMYQ010000009">
    <property type="protein sequence ID" value="KAK7312345.1"/>
    <property type="molecule type" value="Genomic_DNA"/>
</dbReference>
<organism evidence="1 2">
    <name type="scientific">Canavalia gladiata</name>
    <name type="common">Sword bean</name>
    <name type="synonym">Dolichos gladiatus</name>
    <dbReference type="NCBI Taxonomy" id="3824"/>
    <lineage>
        <taxon>Eukaryota</taxon>
        <taxon>Viridiplantae</taxon>
        <taxon>Streptophyta</taxon>
        <taxon>Embryophyta</taxon>
        <taxon>Tracheophyta</taxon>
        <taxon>Spermatophyta</taxon>
        <taxon>Magnoliopsida</taxon>
        <taxon>eudicotyledons</taxon>
        <taxon>Gunneridae</taxon>
        <taxon>Pentapetalae</taxon>
        <taxon>rosids</taxon>
        <taxon>fabids</taxon>
        <taxon>Fabales</taxon>
        <taxon>Fabaceae</taxon>
        <taxon>Papilionoideae</taxon>
        <taxon>50 kb inversion clade</taxon>
        <taxon>NPAAA clade</taxon>
        <taxon>indigoferoid/millettioid clade</taxon>
        <taxon>Phaseoleae</taxon>
        <taxon>Canavalia</taxon>
    </lineage>
</organism>
<keyword evidence="2" id="KW-1185">Reference proteome</keyword>
<dbReference type="Proteomes" id="UP001367508">
    <property type="component" value="Unassembled WGS sequence"/>
</dbReference>
<accession>A0AAN9K7I6</accession>
<comment type="caution">
    <text evidence="1">The sequence shown here is derived from an EMBL/GenBank/DDBJ whole genome shotgun (WGS) entry which is preliminary data.</text>
</comment>
<evidence type="ECO:0000313" key="2">
    <source>
        <dbReference type="Proteomes" id="UP001367508"/>
    </source>
</evidence>
<evidence type="ECO:0000313" key="1">
    <source>
        <dbReference type="EMBL" id="KAK7312345.1"/>
    </source>
</evidence>
<reference evidence="1 2" key="1">
    <citation type="submission" date="2024-01" db="EMBL/GenBank/DDBJ databases">
        <title>The genomes of 5 underutilized Papilionoideae crops provide insights into root nodulation and disease resistanc.</title>
        <authorList>
            <person name="Jiang F."/>
        </authorList>
    </citation>
    <scope>NUCLEOTIDE SEQUENCE [LARGE SCALE GENOMIC DNA]</scope>
    <source>
        <strain evidence="1">LVBAO_FW01</strain>
        <tissue evidence="1">Leaves</tissue>
    </source>
</reference>